<dbReference type="PANTHER" id="PTHR42901">
    <property type="entry name" value="ALCOHOL DEHYDROGENASE"/>
    <property type="match status" value="1"/>
</dbReference>
<name>A0A6L6HT66_9RHOB</name>
<dbReference type="GO" id="GO:0016491">
    <property type="term" value="F:oxidoreductase activity"/>
    <property type="evidence" value="ECO:0007669"/>
    <property type="project" value="UniProtKB-KW"/>
</dbReference>
<evidence type="ECO:0000313" key="4">
    <source>
        <dbReference type="Proteomes" id="UP000481417"/>
    </source>
</evidence>
<evidence type="ECO:0000256" key="1">
    <source>
        <dbReference type="ARBA" id="ARBA00006484"/>
    </source>
</evidence>
<dbReference type="PRINTS" id="PR00081">
    <property type="entry name" value="GDHRDH"/>
</dbReference>
<dbReference type="Proteomes" id="UP000481417">
    <property type="component" value="Unassembled WGS sequence"/>
</dbReference>
<reference evidence="3 4" key="1">
    <citation type="submission" date="2019-11" db="EMBL/GenBank/DDBJ databases">
        <authorList>
            <person name="Lang L."/>
        </authorList>
    </citation>
    <scope>NUCLEOTIDE SEQUENCE [LARGE SCALE GENOMIC DNA]</scope>
    <source>
        <strain evidence="3 4">YIM 132242</strain>
    </source>
</reference>
<dbReference type="InterPro" id="IPR002347">
    <property type="entry name" value="SDR_fam"/>
</dbReference>
<dbReference type="PANTHER" id="PTHR42901:SF1">
    <property type="entry name" value="ALCOHOL DEHYDROGENASE"/>
    <property type="match status" value="1"/>
</dbReference>
<dbReference type="Pfam" id="PF00106">
    <property type="entry name" value="adh_short"/>
    <property type="match status" value="1"/>
</dbReference>
<keyword evidence="2" id="KW-0560">Oxidoreductase</keyword>
<gene>
    <name evidence="3" type="ORF">GIY56_13425</name>
</gene>
<proteinExistence type="inferred from homology"/>
<dbReference type="PROSITE" id="PS00061">
    <property type="entry name" value="ADH_SHORT"/>
    <property type="match status" value="1"/>
</dbReference>
<accession>A0A6L6HT66</accession>
<evidence type="ECO:0000313" key="3">
    <source>
        <dbReference type="EMBL" id="MTE01285.1"/>
    </source>
</evidence>
<dbReference type="InterPro" id="IPR036291">
    <property type="entry name" value="NAD(P)-bd_dom_sf"/>
</dbReference>
<dbReference type="SUPFAM" id="SSF51735">
    <property type="entry name" value="NAD(P)-binding Rossmann-fold domains"/>
    <property type="match status" value="1"/>
</dbReference>
<comment type="similarity">
    <text evidence="1">Belongs to the short-chain dehydrogenases/reductases (SDR) family.</text>
</comment>
<dbReference type="InterPro" id="IPR020904">
    <property type="entry name" value="Sc_DH/Rdtase_CS"/>
</dbReference>
<keyword evidence="4" id="KW-1185">Reference proteome</keyword>
<dbReference type="AlphaFoldDB" id="A0A6L6HT66"/>
<dbReference type="EMBL" id="WMBT01000008">
    <property type="protein sequence ID" value="MTE01285.1"/>
    <property type="molecule type" value="Genomic_DNA"/>
</dbReference>
<evidence type="ECO:0000256" key="2">
    <source>
        <dbReference type="ARBA" id="ARBA00023002"/>
    </source>
</evidence>
<protein>
    <submittedName>
        <fullName evidence="3">SDR family NAD(P)-dependent oxidoreductase</fullName>
    </submittedName>
</protein>
<dbReference type="CDD" id="cd05233">
    <property type="entry name" value="SDR_c"/>
    <property type="match status" value="1"/>
</dbReference>
<organism evidence="3 4">
    <name type="scientific">Paracoccus lichenicola</name>
    <dbReference type="NCBI Taxonomy" id="2665644"/>
    <lineage>
        <taxon>Bacteria</taxon>
        <taxon>Pseudomonadati</taxon>
        <taxon>Pseudomonadota</taxon>
        <taxon>Alphaproteobacteria</taxon>
        <taxon>Rhodobacterales</taxon>
        <taxon>Paracoccaceae</taxon>
        <taxon>Paracoccus</taxon>
    </lineage>
</organism>
<sequence length="253" mass="26584">MPSMSVALVTGASSGIGLELARICVEDGHDTIIVANEPEIHDAASELGAQAVEADLATREGTQAVVAALGGQDVDLLFLNAGTGLGHTFLEQDLEGIERTVETNILGVLRLAHPLGRRMVARGQGRILITGSIAGFMPGPYQATYNASKAFLDNFSVGLAEELKDSGVTVTCLMPGLTDTKFFERAGMLDTPIGQAPKDDPAMVAAFGYGAMMKGTTQATPTFKNKAQAVIAEFLPAELVAKLHTRMAKPKDE</sequence>
<dbReference type="Gene3D" id="3.40.50.720">
    <property type="entry name" value="NAD(P)-binding Rossmann-like Domain"/>
    <property type="match status" value="1"/>
</dbReference>
<comment type="caution">
    <text evidence="3">The sequence shown here is derived from an EMBL/GenBank/DDBJ whole genome shotgun (WGS) entry which is preliminary data.</text>
</comment>